<keyword evidence="7 8" id="KW-0472">Membrane</keyword>
<comment type="subcellular location">
    <subcellularLocation>
        <location evidence="1">Cell membrane</location>
        <topology evidence="1">Multi-pass membrane protein</topology>
    </subcellularLocation>
</comment>
<dbReference type="PANTHER" id="PTHR30472">
    <property type="entry name" value="FERRIC ENTEROBACTIN TRANSPORT SYSTEM PERMEASE PROTEIN"/>
    <property type="match status" value="1"/>
</dbReference>
<keyword evidence="10" id="KW-1185">Reference proteome</keyword>
<evidence type="ECO:0000256" key="3">
    <source>
        <dbReference type="ARBA" id="ARBA00022448"/>
    </source>
</evidence>
<dbReference type="PANTHER" id="PTHR30472:SF1">
    <property type="entry name" value="FE(3+) DICITRATE TRANSPORT SYSTEM PERMEASE PROTEIN FECC-RELATED"/>
    <property type="match status" value="1"/>
</dbReference>
<evidence type="ECO:0000256" key="8">
    <source>
        <dbReference type="SAM" id="Phobius"/>
    </source>
</evidence>
<dbReference type="EMBL" id="JBHLZU010000021">
    <property type="protein sequence ID" value="MFB9907538.1"/>
    <property type="molecule type" value="Genomic_DNA"/>
</dbReference>
<evidence type="ECO:0000313" key="9">
    <source>
        <dbReference type="EMBL" id="MFB9907538.1"/>
    </source>
</evidence>
<gene>
    <name evidence="9" type="ORF">ACFFQA_26700</name>
</gene>
<feature type="transmembrane region" description="Helical" evidence="8">
    <location>
        <begin position="60"/>
        <end position="78"/>
    </location>
</feature>
<feature type="transmembrane region" description="Helical" evidence="8">
    <location>
        <begin position="299"/>
        <end position="316"/>
    </location>
</feature>
<dbReference type="InterPro" id="IPR037294">
    <property type="entry name" value="ABC_BtuC-like"/>
</dbReference>
<dbReference type="RefSeq" id="WP_377857884.1">
    <property type="nucleotide sequence ID" value="NZ_JBHLZU010000021.1"/>
</dbReference>
<organism evidence="9 10">
    <name type="scientific">Allokutzneria oryzae</name>
    <dbReference type="NCBI Taxonomy" id="1378989"/>
    <lineage>
        <taxon>Bacteria</taxon>
        <taxon>Bacillati</taxon>
        <taxon>Actinomycetota</taxon>
        <taxon>Actinomycetes</taxon>
        <taxon>Pseudonocardiales</taxon>
        <taxon>Pseudonocardiaceae</taxon>
        <taxon>Allokutzneria</taxon>
    </lineage>
</organism>
<dbReference type="Pfam" id="PF01032">
    <property type="entry name" value="FecCD"/>
    <property type="match status" value="1"/>
</dbReference>
<evidence type="ECO:0000313" key="10">
    <source>
        <dbReference type="Proteomes" id="UP001589693"/>
    </source>
</evidence>
<reference evidence="9 10" key="1">
    <citation type="submission" date="2024-09" db="EMBL/GenBank/DDBJ databases">
        <authorList>
            <person name="Sun Q."/>
            <person name="Mori K."/>
        </authorList>
    </citation>
    <scope>NUCLEOTIDE SEQUENCE [LARGE SCALE GENOMIC DNA]</scope>
    <source>
        <strain evidence="9 10">TBRC 7907</strain>
    </source>
</reference>
<evidence type="ECO:0000256" key="5">
    <source>
        <dbReference type="ARBA" id="ARBA00022692"/>
    </source>
</evidence>
<dbReference type="SUPFAM" id="SSF81345">
    <property type="entry name" value="ABC transporter involved in vitamin B12 uptake, BtuC"/>
    <property type="match status" value="1"/>
</dbReference>
<dbReference type="Gene3D" id="1.10.3470.10">
    <property type="entry name" value="ABC transporter involved in vitamin B12 uptake, BtuC"/>
    <property type="match status" value="1"/>
</dbReference>
<feature type="transmembrane region" description="Helical" evidence="8">
    <location>
        <begin position="139"/>
        <end position="160"/>
    </location>
</feature>
<evidence type="ECO:0000256" key="7">
    <source>
        <dbReference type="ARBA" id="ARBA00023136"/>
    </source>
</evidence>
<feature type="transmembrane region" description="Helical" evidence="8">
    <location>
        <begin position="269"/>
        <end position="287"/>
    </location>
</feature>
<evidence type="ECO:0000256" key="1">
    <source>
        <dbReference type="ARBA" id="ARBA00004651"/>
    </source>
</evidence>
<dbReference type="CDD" id="cd06550">
    <property type="entry name" value="TM_ABC_iron-siderophores_like"/>
    <property type="match status" value="1"/>
</dbReference>
<feature type="transmembrane region" description="Helical" evidence="8">
    <location>
        <begin position="227"/>
        <end position="249"/>
    </location>
</feature>
<keyword evidence="5 8" id="KW-0812">Transmembrane</keyword>
<keyword evidence="3" id="KW-0813">Transport</keyword>
<evidence type="ECO:0000256" key="4">
    <source>
        <dbReference type="ARBA" id="ARBA00022475"/>
    </source>
</evidence>
<dbReference type="Proteomes" id="UP001589693">
    <property type="component" value="Unassembled WGS sequence"/>
</dbReference>
<comment type="caution">
    <text evidence="9">The sequence shown here is derived from an EMBL/GenBank/DDBJ whole genome shotgun (WGS) entry which is preliminary data.</text>
</comment>
<sequence>MTLRRLAVALLVLAVVAVGSVLIGTEHLGVGVLVDAYLRPDGSDAQLVIRHLRVPRTLTGLLAGVALGLAGAVTQGLTRNPLAGPEVLGVNAGAALAVVIGIATAGLSSVSGYVWFAFAGAALAGLLTAVLGAGAPVRLALAGVAVTAMLGGVTSALTLLDASAFAEYRYWVVGSLSAATLSTVVQALPFVALGAVLALASARALNATALGDDTARALGQHLARTRAVAAIAVVLLTGAAVAMAGPIAFVGLTVPHIARALAGPDYRWVLPWSMVLAPTLLLAADVLGRLVARPMELQAGIVTAVLGAPVFIALVRRRRLVAL</sequence>
<feature type="transmembrane region" description="Helical" evidence="8">
    <location>
        <begin position="87"/>
        <end position="107"/>
    </location>
</feature>
<keyword evidence="4" id="KW-1003">Cell membrane</keyword>
<accession>A0ABV6A311</accession>
<proteinExistence type="inferred from homology"/>
<evidence type="ECO:0000256" key="2">
    <source>
        <dbReference type="ARBA" id="ARBA00007935"/>
    </source>
</evidence>
<keyword evidence="6 8" id="KW-1133">Transmembrane helix</keyword>
<name>A0ABV6A311_9PSEU</name>
<feature type="transmembrane region" description="Helical" evidence="8">
    <location>
        <begin position="113"/>
        <end position="132"/>
    </location>
</feature>
<dbReference type="InterPro" id="IPR000522">
    <property type="entry name" value="ABC_transptr_permease_BtuC"/>
</dbReference>
<evidence type="ECO:0000256" key="6">
    <source>
        <dbReference type="ARBA" id="ARBA00022989"/>
    </source>
</evidence>
<comment type="similarity">
    <text evidence="2">Belongs to the binding-protein-dependent transport system permease family. FecCD subfamily.</text>
</comment>
<protein>
    <submittedName>
        <fullName evidence="9">FecCD family ABC transporter permease</fullName>
    </submittedName>
</protein>
<feature type="transmembrane region" description="Helical" evidence="8">
    <location>
        <begin position="180"/>
        <end position="206"/>
    </location>
</feature>